<protein>
    <submittedName>
        <fullName evidence="3">Inner membrane protein yccF</fullName>
    </submittedName>
</protein>
<organism evidence="3 4">
    <name type="scientific">Acholeplasma hippikon</name>
    <dbReference type="NCBI Taxonomy" id="264636"/>
    <lineage>
        <taxon>Bacteria</taxon>
        <taxon>Bacillati</taxon>
        <taxon>Mycoplasmatota</taxon>
        <taxon>Mollicutes</taxon>
        <taxon>Acholeplasmatales</taxon>
        <taxon>Acholeplasmataceae</taxon>
        <taxon>Acholeplasma</taxon>
    </lineage>
</organism>
<feature type="transmembrane region" description="Helical" evidence="1">
    <location>
        <begin position="7"/>
        <end position="37"/>
    </location>
</feature>
<dbReference type="PANTHER" id="PTHR42903">
    <property type="entry name" value="INNER MEMBRANE PROTEIN YCCF"/>
    <property type="match status" value="1"/>
</dbReference>
<evidence type="ECO:0000259" key="2">
    <source>
        <dbReference type="Pfam" id="PF03733"/>
    </source>
</evidence>
<gene>
    <name evidence="3" type="primary">yccF</name>
    <name evidence="3" type="ORF">NCTC10172_01013</name>
</gene>
<dbReference type="GO" id="GO:0005886">
    <property type="term" value="C:plasma membrane"/>
    <property type="evidence" value="ECO:0007669"/>
    <property type="project" value="TreeGrafter"/>
</dbReference>
<dbReference type="Proteomes" id="UP000290909">
    <property type="component" value="Chromosome"/>
</dbReference>
<accession>A0A449BKM4</accession>
<dbReference type="PANTHER" id="PTHR42903:SF1">
    <property type="entry name" value="INNER MEMBRANE PROTEIN YCCF"/>
    <property type="match status" value="1"/>
</dbReference>
<dbReference type="EMBL" id="LR215050">
    <property type="protein sequence ID" value="VEU82984.1"/>
    <property type="molecule type" value="Genomic_DNA"/>
</dbReference>
<proteinExistence type="predicted"/>
<dbReference type="KEGG" id="ahk:NCTC10172_01013"/>
<evidence type="ECO:0000313" key="3">
    <source>
        <dbReference type="EMBL" id="VEU82984.1"/>
    </source>
</evidence>
<evidence type="ECO:0000313" key="4">
    <source>
        <dbReference type="Proteomes" id="UP000290909"/>
    </source>
</evidence>
<dbReference type="InterPro" id="IPR005185">
    <property type="entry name" value="YccF"/>
</dbReference>
<dbReference type="InterPro" id="IPR052937">
    <property type="entry name" value="Inner_membrane_protein"/>
</dbReference>
<sequence length="122" mass="13687">MKTLLNIIWIIFGGLLMSLILFVLGIIFSITIIGLPIGLQLFKLSKLVLTPFGKNLNLGFDKHPLINIIWAILFGWELMIFCISIAAIYAITIIGIPFGIAWIKIGILTLCPFGSEVNWKWK</sequence>
<dbReference type="STRING" id="1408416.GCA_000702765_00451"/>
<feature type="domain" description="Inner membrane component" evidence="2">
    <location>
        <begin position="65"/>
        <end position="114"/>
    </location>
</feature>
<feature type="transmembrane region" description="Helical" evidence="1">
    <location>
        <begin position="98"/>
        <end position="115"/>
    </location>
</feature>
<keyword evidence="1" id="KW-0472">Membrane</keyword>
<keyword evidence="4" id="KW-1185">Reference proteome</keyword>
<dbReference type="AlphaFoldDB" id="A0A449BKM4"/>
<keyword evidence="1" id="KW-0812">Transmembrane</keyword>
<name>A0A449BKM4_9MOLU</name>
<feature type="domain" description="Inner membrane component" evidence="2">
    <location>
        <begin position="4"/>
        <end position="54"/>
    </location>
</feature>
<evidence type="ECO:0000256" key="1">
    <source>
        <dbReference type="SAM" id="Phobius"/>
    </source>
</evidence>
<feature type="transmembrane region" description="Helical" evidence="1">
    <location>
        <begin position="68"/>
        <end position="91"/>
    </location>
</feature>
<dbReference type="Pfam" id="PF03733">
    <property type="entry name" value="YccF"/>
    <property type="match status" value="2"/>
</dbReference>
<reference evidence="3 4" key="1">
    <citation type="submission" date="2019-01" db="EMBL/GenBank/DDBJ databases">
        <authorList>
            <consortium name="Pathogen Informatics"/>
        </authorList>
    </citation>
    <scope>NUCLEOTIDE SEQUENCE [LARGE SCALE GENOMIC DNA]</scope>
    <source>
        <strain evidence="3 4">NCTC10172</strain>
    </source>
</reference>
<keyword evidence="1" id="KW-1133">Transmembrane helix</keyword>